<dbReference type="PROSITE" id="PS51063">
    <property type="entry name" value="HTH_CRP_2"/>
    <property type="match status" value="1"/>
</dbReference>
<keyword evidence="1" id="KW-0805">Transcription regulation</keyword>
<evidence type="ECO:0000256" key="2">
    <source>
        <dbReference type="ARBA" id="ARBA00023125"/>
    </source>
</evidence>
<organism evidence="6 7">
    <name type="scientific">Actinoallomurus oryzae</name>
    <dbReference type="NCBI Taxonomy" id="502180"/>
    <lineage>
        <taxon>Bacteria</taxon>
        <taxon>Bacillati</taxon>
        <taxon>Actinomycetota</taxon>
        <taxon>Actinomycetes</taxon>
        <taxon>Streptosporangiales</taxon>
        <taxon>Thermomonosporaceae</taxon>
        <taxon>Actinoallomurus</taxon>
    </lineage>
</organism>
<dbReference type="Pfam" id="PF13545">
    <property type="entry name" value="HTH_Crp_2"/>
    <property type="match status" value="1"/>
</dbReference>
<dbReference type="Pfam" id="PF00027">
    <property type="entry name" value="cNMP_binding"/>
    <property type="match status" value="1"/>
</dbReference>
<dbReference type="Proteomes" id="UP001500503">
    <property type="component" value="Unassembled WGS sequence"/>
</dbReference>
<dbReference type="InterPro" id="IPR000595">
    <property type="entry name" value="cNMP-bd_dom"/>
</dbReference>
<feature type="domain" description="HTH crp-type" evidence="5">
    <location>
        <begin position="122"/>
        <end position="195"/>
    </location>
</feature>
<accession>A0ABP8QHC1</accession>
<sequence>MQLGVRRTYPPGHVLLRQGAPGESVWVLVDALVKVTAQTQNGSEALLAIRVSGDVVGEMGALDGSPRSATVTTCGRAVVFQVKGAIFIDFIRRHPEAALTLSQMAVERLRWANQRRLDFTGYGTDVCLARVLIDLARRHGARKDDGLDIGVSLTQTELGGMVGAKEVTVQKALRGLSGLGLVQPGHRRVLITDMRGLVKFADLDSRDVPPKPY</sequence>
<dbReference type="InterPro" id="IPR018490">
    <property type="entry name" value="cNMP-bd_dom_sf"/>
</dbReference>
<dbReference type="PANTHER" id="PTHR24567">
    <property type="entry name" value="CRP FAMILY TRANSCRIPTIONAL REGULATORY PROTEIN"/>
    <property type="match status" value="1"/>
</dbReference>
<proteinExistence type="predicted"/>
<dbReference type="CDD" id="cd00038">
    <property type="entry name" value="CAP_ED"/>
    <property type="match status" value="1"/>
</dbReference>
<evidence type="ECO:0000313" key="6">
    <source>
        <dbReference type="EMBL" id="GAA4502541.1"/>
    </source>
</evidence>
<dbReference type="InterPro" id="IPR050397">
    <property type="entry name" value="Env_Response_Regulators"/>
</dbReference>
<reference evidence="7" key="1">
    <citation type="journal article" date="2019" name="Int. J. Syst. Evol. Microbiol.">
        <title>The Global Catalogue of Microorganisms (GCM) 10K type strain sequencing project: providing services to taxonomists for standard genome sequencing and annotation.</title>
        <authorList>
            <consortium name="The Broad Institute Genomics Platform"/>
            <consortium name="The Broad Institute Genome Sequencing Center for Infectious Disease"/>
            <person name="Wu L."/>
            <person name="Ma J."/>
        </authorList>
    </citation>
    <scope>NUCLEOTIDE SEQUENCE [LARGE SCALE GENOMIC DNA]</scope>
    <source>
        <strain evidence="7">JCM 17933</strain>
    </source>
</reference>
<dbReference type="InterPro" id="IPR014710">
    <property type="entry name" value="RmlC-like_jellyroll"/>
</dbReference>
<evidence type="ECO:0000313" key="7">
    <source>
        <dbReference type="Proteomes" id="UP001500503"/>
    </source>
</evidence>
<keyword evidence="7" id="KW-1185">Reference proteome</keyword>
<dbReference type="SUPFAM" id="SSF51206">
    <property type="entry name" value="cAMP-binding domain-like"/>
    <property type="match status" value="1"/>
</dbReference>
<keyword evidence="3" id="KW-0804">Transcription</keyword>
<dbReference type="SMART" id="SM00100">
    <property type="entry name" value="cNMP"/>
    <property type="match status" value="1"/>
</dbReference>
<dbReference type="PANTHER" id="PTHR24567:SF74">
    <property type="entry name" value="HTH-TYPE TRANSCRIPTIONAL REGULATOR ARCR"/>
    <property type="match status" value="1"/>
</dbReference>
<dbReference type="InterPro" id="IPR036390">
    <property type="entry name" value="WH_DNA-bd_sf"/>
</dbReference>
<evidence type="ECO:0000256" key="1">
    <source>
        <dbReference type="ARBA" id="ARBA00023015"/>
    </source>
</evidence>
<gene>
    <name evidence="6" type="ORF">GCM10023191_054240</name>
</gene>
<dbReference type="Gene3D" id="1.10.10.10">
    <property type="entry name" value="Winged helix-like DNA-binding domain superfamily/Winged helix DNA-binding domain"/>
    <property type="match status" value="1"/>
</dbReference>
<dbReference type="PROSITE" id="PS50042">
    <property type="entry name" value="CNMP_BINDING_3"/>
    <property type="match status" value="1"/>
</dbReference>
<comment type="caution">
    <text evidence="6">The sequence shown here is derived from an EMBL/GenBank/DDBJ whole genome shotgun (WGS) entry which is preliminary data.</text>
</comment>
<protein>
    <submittedName>
        <fullName evidence="6">Crp/Fnr family transcriptional regulator</fullName>
    </submittedName>
</protein>
<evidence type="ECO:0000256" key="3">
    <source>
        <dbReference type="ARBA" id="ARBA00023163"/>
    </source>
</evidence>
<keyword evidence="2" id="KW-0238">DNA-binding</keyword>
<dbReference type="InterPro" id="IPR036388">
    <property type="entry name" value="WH-like_DNA-bd_sf"/>
</dbReference>
<dbReference type="InterPro" id="IPR012318">
    <property type="entry name" value="HTH_CRP"/>
</dbReference>
<name>A0ABP8QHC1_9ACTN</name>
<evidence type="ECO:0000259" key="4">
    <source>
        <dbReference type="PROSITE" id="PS50042"/>
    </source>
</evidence>
<evidence type="ECO:0000259" key="5">
    <source>
        <dbReference type="PROSITE" id="PS51063"/>
    </source>
</evidence>
<dbReference type="SUPFAM" id="SSF46785">
    <property type="entry name" value="Winged helix' DNA-binding domain"/>
    <property type="match status" value="1"/>
</dbReference>
<dbReference type="Gene3D" id="2.60.120.10">
    <property type="entry name" value="Jelly Rolls"/>
    <property type="match status" value="1"/>
</dbReference>
<dbReference type="EMBL" id="BAABHF010000027">
    <property type="protein sequence ID" value="GAA4502541.1"/>
    <property type="molecule type" value="Genomic_DNA"/>
</dbReference>
<dbReference type="RefSeq" id="WP_345468699.1">
    <property type="nucleotide sequence ID" value="NZ_BAABHF010000027.1"/>
</dbReference>
<feature type="domain" description="Cyclic nucleotide-binding" evidence="4">
    <location>
        <begin position="7"/>
        <end position="91"/>
    </location>
</feature>